<dbReference type="Proteomes" id="UP001234297">
    <property type="component" value="Chromosome 8"/>
</dbReference>
<name>A0ACC2LH17_PERAE</name>
<keyword evidence="2" id="KW-1185">Reference proteome</keyword>
<gene>
    <name evidence="1" type="ORF">MRB53_026055</name>
</gene>
<organism evidence="1 2">
    <name type="scientific">Persea americana</name>
    <name type="common">Avocado</name>
    <dbReference type="NCBI Taxonomy" id="3435"/>
    <lineage>
        <taxon>Eukaryota</taxon>
        <taxon>Viridiplantae</taxon>
        <taxon>Streptophyta</taxon>
        <taxon>Embryophyta</taxon>
        <taxon>Tracheophyta</taxon>
        <taxon>Spermatophyta</taxon>
        <taxon>Magnoliopsida</taxon>
        <taxon>Magnoliidae</taxon>
        <taxon>Laurales</taxon>
        <taxon>Lauraceae</taxon>
        <taxon>Persea</taxon>
    </lineage>
</organism>
<evidence type="ECO:0000313" key="1">
    <source>
        <dbReference type="EMBL" id="KAJ8632719.1"/>
    </source>
</evidence>
<dbReference type="EMBL" id="CM056816">
    <property type="protein sequence ID" value="KAJ8632719.1"/>
    <property type="molecule type" value="Genomic_DNA"/>
</dbReference>
<proteinExistence type="predicted"/>
<reference evidence="1 2" key="1">
    <citation type="journal article" date="2022" name="Hortic Res">
        <title>A haplotype resolved chromosomal level avocado genome allows analysis of novel avocado genes.</title>
        <authorList>
            <person name="Nath O."/>
            <person name="Fletcher S.J."/>
            <person name="Hayward A."/>
            <person name="Shaw L.M."/>
            <person name="Masouleh A.K."/>
            <person name="Furtado A."/>
            <person name="Henry R.J."/>
            <person name="Mitter N."/>
        </authorList>
    </citation>
    <scope>NUCLEOTIDE SEQUENCE [LARGE SCALE GENOMIC DNA]</scope>
    <source>
        <strain evidence="2">cv. Hass</strain>
    </source>
</reference>
<protein>
    <submittedName>
        <fullName evidence="1">Uncharacterized protein</fullName>
    </submittedName>
</protein>
<comment type="caution">
    <text evidence="1">The sequence shown here is derived from an EMBL/GenBank/DDBJ whole genome shotgun (WGS) entry which is preliminary data.</text>
</comment>
<accession>A0ACC2LH17</accession>
<sequence>MSSFVKMGLCRKEITVLIFLVLIMMNVGTLQAWRPLERELLLQREAVLARVPVPPSGNSHCTYIPGQGDGDCHNRRRKT</sequence>
<evidence type="ECO:0000313" key="2">
    <source>
        <dbReference type="Proteomes" id="UP001234297"/>
    </source>
</evidence>